<keyword evidence="8" id="KW-0175">Coiled coil</keyword>
<evidence type="ECO:0000256" key="5">
    <source>
        <dbReference type="ARBA" id="ARBA00022490"/>
    </source>
</evidence>
<gene>
    <name evidence="10" type="primary">phoU</name>
    <name evidence="10" type="ORF">IAA84_05705</name>
</gene>
<reference evidence="10" key="2">
    <citation type="journal article" date="2021" name="PeerJ">
        <title>Extensive microbial diversity within the chicken gut microbiome revealed by metagenomics and culture.</title>
        <authorList>
            <person name="Gilroy R."/>
            <person name="Ravi A."/>
            <person name="Getino M."/>
            <person name="Pursley I."/>
            <person name="Horton D.L."/>
            <person name="Alikhan N.F."/>
            <person name="Baker D."/>
            <person name="Gharbi K."/>
            <person name="Hall N."/>
            <person name="Watson M."/>
            <person name="Adriaenssens E.M."/>
            <person name="Foster-Nyarko E."/>
            <person name="Jarju S."/>
            <person name="Secka A."/>
            <person name="Antonio M."/>
            <person name="Oren A."/>
            <person name="Chaudhuri R.R."/>
            <person name="La Ragione R."/>
            <person name="Hildebrand F."/>
            <person name="Pallen M.J."/>
        </authorList>
    </citation>
    <scope>NUCLEOTIDE SEQUENCE</scope>
    <source>
        <strain evidence="10">13766</strain>
    </source>
</reference>
<accession>A0A9D1G0G0</accession>
<dbReference type="InterPro" id="IPR028366">
    <property type="entry name" value="PhoU"/>
</dbReference>
<comment type="subunit">
    <text evidence="3 7">Homodimer.</text>
</comment>
<evidence type="ECO:0000313" key="11">
    <source>
        <dbReference type="Proteomes" id="UP000824140"/>
    </source>
</evidence>
<dbReference type="GO" id="GO:0006817">
    <property type="term" value="P:phosphate ion transport"/>
    <property type="evidence" value="ECO:0007669"/>
    <property type="project" value="UniProtKB-KW"/>
</dbReference>
<sequence>MGNWFHDELDALNTHLLEMGSMIEYAIETGVQAMEQRNAELARTIVSYDREIDQKEREIESQCLKLLLRQHPVARDLRFISAALKMVTDMERVGDQAADISEIVSYIAQEGYIKQLEHIPKMAEKAVHMVKRAVDAFINRDLDLARAVIDMDDEVDGLFDVIKRELIELIHQNSAMGAQALDLLMIAKYFERIGDHAVNIAEWVEFAITGVHKGEKMG</sequence>
<evidence type="ECO:0000256" key="4">
    <source>
        <dbReference type="ARBA" id="ARBA00022448"/>
    </source>
</evidence>
<dbReference type="AlphaFoldDB" id="A0A9D1G0G0"/>
<organism evidence="10 11">
    <name type="scientific">Candidatus Alectryocaccomicrobium excrementavium</name>
    <dbReference type="NCBI Taxonomy" id="2840668"/>
    <lineage>
        <taxon>Bacteria</taxon>
        <taxon>Bacillati</taxon>
        <taxon>Bacillota</taxon>
        <taxon>Clostridia</taxon>
        <taxon>Candidatus Alectryocaccomicrobium</taxon>
    </lineage>
</organism>
<keyword evidence="6 7" id="KW-0592">Phosphate transport</keyword>
<dbReference type="InterPro" id="IPR038078">
    <property type="entry name" value="PhoU-like_sf"/>
</dbReference>
<protein>
    <recommendedName>
        <fullName evidence="7">Phosphate-specific transport system accessory protein PhoU</fullName>
    </recommendedName>
</protein>
<comment type="similarity">
    <text evidence="2 7">Belongs to the PhoU family.</text>
</comment>
<evidence type="ECO:0000256" key="3">
    <source>
        <dbReference type="ARBA" id="ARBA00011738"/>
    </source>
</evidence>
<dbReference type="InterPro" id="IPR026022">
    <property type="entry name" value="PhoU_dom"/>
</dbReference>
<evidence type="ECO:0000256" key="8">
    <source>
        <dbReference type="SAM" id="Coils"/>
    </source>
</evidence>
<evidence type="ECO:0000256" key="6">
    <source>
        <dbReference type="ARBA" id="ARBA00022592"/>
    </source>
</evidence>
<feature type="domain" description="PhoU" evidence="9">
    <location>
        <begin position="16"/>
        <end position="104"/>
    </location>
</feature>
<dbReference type="SUPFAM" id="SSF109755">
    <property type="entry name" value="PhoU-like"/>
    <property type="match status" value="1"/>
</dbReference>
<keyword evidence="4 7" id="KW-0813">Transport</keyword>
<evidence type="ECO:0000259" key="9">
    <source>
        <dbReference type="Pfam" id="PF01895"/>
    </source>
</evidence>
<comment type="subcellular location">
    <subcellularLocation>
        <location evidence="1 7">Cytoplasm</location>
    </subcellularLocation>
</comment>
<dbReference type="Gene3D" id="1.20.58.220">
    <property type="entry name" value="Phosphate transport system protein phou homolog 2, domain 2"/>
    <property type="match status" value="1"/>
</dbReference>
<comment type="caution">
    <text evidence="10">The sequence shown here is derived from an EMBL/GenBank/DDBJ whole genome shotgun (WGS) entry which is preliminary data.</text>
</comment>
<feature type="coiled-coil region" evidence="8">
    <location>
        <begin position="31"/>
        <end position="58"/>
    </location>
</feature>
<evidence type="ECO:0000256" key="1">
    <source>
        <dbReference type="ARBA" id="ARBA00004496"/>
    </source>
</evidence>
<dbReference type="GO" id="GO:0045936">
    <property type="term" value="P:negative regulation of phosphate metabolic process"/>
    <property type="evidence" value="ECO:0007669"/>
    <property type="project" value="InterPro"/>
</dbReference>
<comment type="function">
    <text evidence="7">Plays a role in the regulation of phosphate uptake.</text>
</comment>
<dbReference type="GO" id="GO:0005737">
    <property type="term" value="C:cytoplasm"/>
    <property type="evidence" value="ECO:0007669"/>
    <property type="project" value="UniProtKB-SubCell"/>
</dbReference>
<name>A0A9D1G0G0_9FIRM</name>
<dbReference type="FunFam" id="1.20.58.220:FF:000004">
    <property type="entry name" value="Phosphate-specific transport system accessory protein PhoU"/>
    <property type="match status" value="1"/>
</dbReference>
<evidence type="ECO:0000256" key="2">
    <source>
        <dbReference type="ARBA" id="ARBA00008107"/>
    </source>
</evidence>
<feature type="domain" description="PhoU" evidence="9">
    <location>
        <begin position="119"/>
        <end position="204"/>
    </location>
</feature>
<evidence type="ECO:0000313" key="10">
    <source>
        <dbReference type="EMBL" id="HIS92498.1"/>
    </source>
</evidence>
<dbReference type="PANTHER" id="PTHR42930">
    <property type="entry name" value="PHOSPHATE-SPECIFIC TRANSPORT SYSTEM ACCESSORY PROTEIN PHOU"/>
    <property type="match status" value="1"/>
</dbReference>
<proteinExistence type="inferred from homology"/>
<dbReference type="PIRSF" id="PIRSF003107">
    <property type="entry name" value="PhoU"/>
    <property type="match status" value="1"/>
</dbReference>
<dbReference type="NCBIfam" id="TIGR02135">
    <property type="entry name" value="phoU_full"/>
    <property type="match status" value="1"/>
</dbReference>
<keyword evidence="5 7" id="KW-0963">Cytoplasm</keyword>
<dbReference type="Pfam" id="PF01895">
    <property type="entry name" value="PhoU"/>
    <property type="match status" value="2"/>
</dbReference>
<reference evidence="10" key="1">
    <citation type="submission" date="2020-10" db="EMBL/GenBank/DDBJ databases">
        <authorList>
            <person name="Gilroy R."/>
        </authorList>
    </citation>
    <scope>NUCLEOTIDE SEQUENCE</scope>
    <source>
        <strain evidence="10">13766</strain>
    </source>
</reference>
<dbReference type="PANTHER" id="PTHR42930:SF3">
    <property type="entry name" value="PHOSPHATE-SPECIFIC TRANSPORT SYSTEM ACCESSORY PROTEIN PHOU"/>
    <property type="match status" value="1"/>
</dbReference>
<dbReference type="EMBL" id="DVJN01000112">
    <property type="protein sequence ID" value="HIS92498.1"/>
    <property type="molecule type" value="Genomic_DNA"/>
</dbReference>
<evidence type="ECO:0000256" key="7">
    <source>
        <dbReference type="PIRNR" id="PIRNR003107"/>
    </source>
</evidence>
<dbReference type="GO" id="GO:0030643">
    <property type="term" value="P:intracellular phosphate ion homeostasis"/>
    <property type="evidence" value="ECO:0007669"/>
    <property type="project" value="InterPro"/>
</dbReference>
<dbReference type="Proteomes" id="UP000824140">
    <property type="component" value="Unassembled WGS sequence"/>
</dbReference>